<dbReference type="Pfam" id="PF05914">
    <property type="entry name" value="RIB43A"/>
    <property type="match status" value="1"/>
</dbReference>
<evidence type="ECO:0000256" key="4">
    <source>
        <dbReference type="ARBA" id="ARBA00022846"/>
    </source>
</evidence>
<keyword evidence="7" id="KW-0206">Cytoskeleton</keyword>
<dbReference type="WBParaSite" id="SSLN_0000782601-mRNA-1">
    <property type="protein sequence ID" value="SSLN_0000782601-mRNA-1"/>
    <property type="gene ID" value="SSLN_0000782601"/>
</dbReference>
<evidence type="ECO:0000256" key="8">
    <source>
        <dbReference type="ARBA" id="ARBA00023273"/>
    </source>
</evidence>
<dbReference type="InterPro" id="IPR008805">
    <property type="entry name" value="RIB43A"/>
</dbReference>
<keyword evidence="8" id="KW-0966">Cell projection</keyword>
<evidence type="ECO:0000256" key="10">
    <source>
        <dbReference type="SAM" id="Coils"/>
    </source>
</evidence>
<keyword evidence="5 10" id="KW-0175">Coiled coil</keyword>
<proteinExistence type="inferred from homology"/>
<evidence type="ECO:0000256" key="1">
    <source>
        <dbReference type="ARBA" id="ARBA00004611"/>
    </source>
</evidence>
<keyword evidence="6" id="KW-0969">Cilium</keyword>
<protein>
    <submittedName>
        <fullName evidence="11">RIB43A-like with coiled-coils protein 2</fullName>
    </submittedName>
</protein>
<feature type="coiled-coil region" evidence="10">
    <location>
        <begin position="241"/>
        <end position="301"/>
    </location>
</feature>
<evidence type="ECO:0000256" key="3">
    <source>
        <dbReference type="ARBA" id="ARBA00022490"/>
    </source>
</evidence>
<evidence type="ECO:0000256" key="2">
    <source>
        <dbReference type="ARBA" id="ARBA00006875"/>
    </source>
</evidence>
<evidence type="ECO:0000313" key="11">
    <source>
        <dbReference type="WBParaSite" id="SSLN_0000782601-mRNA-1"/>
    </source>
</evidence>
<dbReference type="AlphaFoldDB" id="A0A183STJ6"/>
<accession>A0A183STJ6</accession>
<evidence type="ECO:0000256" key="7">
    <source>
        <dbReference type="ARBA" id="ARBA00023212"/>
    </source>
</evidence>
<feature type="coiled-coil region" evidence="10">
    <location>
        <begin position="120"/>
        <end position="190"/>
    </location>
</feature>
<dbReference type="PANTHER" id="PTHR14517:SF6">
    <property type="entry name" value="RE41410P"/>
    <property type="match status" value="1"/>
</dbReference>
<evidence type="ECO:0000256" key="5">
    <source>
        <dbReference type="ARBA" id="ARBA00023054"/>
    </source>
</evidence>
<reference evidence="11" key="1">
    <citation type="submission" date="2016-06" db="UniProtKB">
        <authorList>
            <consortium name="WormBaseParasite"/>
        </authorList>
    </citation>
    <scope>IDENTIFICATION</scope>
</reference>
<comment type="similarity">
    <text evidence="2">Belongs to the RIB43A family.</text>
</comment>
<name>A0A183STJ6_SCHSO</name>
<comment type="subunit">
    <text evidence="9">Microtubule inner protein component of sperm flagellar doublet microtubules.</text>
</comment>
<sequence length="345" mass="41203">LAQQLREKKEREDEERCRELAYAHDAERFDRIAVLCEQRQRKDMRKLDQSLNEFRFLHQQPQSRREFDLYDPDALKKDRPARVTDDDPRCGVSSMQKFMGEDLTRQSRNKYQREQMQDWFERQIEERESAEAAYKEANRLYDLKRRELDQRACELAKAEEQCKRAVNTALRHYNEVLAAEQAERARIKKQHDEDDNATEIANCIYSDLLTENPAQATSAFGPHRICPDRYKGLTQEQLDHIRKTQQLQIEEKKRLKAEEEERNREWDCQRVNSNKVGILIERQMERAARNAREKIAQENLRLAQDQMAFQQYLKDEVGDVFINISSLRLRAQLFKVACLLRVHHH</sequence>
<dbReference type="PANTHER" id="PTHR14517">
    <property type="entry name" value="RIB43A-RELATED"/>
    <property type="match status" value="1"/>
</dbReference>
<keyword evidence="3" id="KW-0963">Cytoplasm</keyword>
<organism evidence="11">
    <name type="scientific">Schistocephalus solidus</name>
    <name type="common">Tapeworm</name>
    <dbReference type="NCBI Taxonomy" id="70667"/>
    <lineage>
        <taxon>Eukaryota</taxon>
        <taxon>Metazoa</taxon>
        <taxon>Spiralia</taxon>
        <taxon>Lophotrochozoa</taxon>
        <taxon>Platyhelminthes</taxon>
        <taxon>Cestoda</taxon>
        <taxon>Eucestoda</taxon>
        <taxon>Diphyllobothriidea</taxon>
        <taxon>Diphyllobothriidae</taxon>
        <taxon>Schistocephalus</taxon>
    </lineage>
</organism>
<keyword evidence="4" id="KW-0282">Flagellum</keyword>
<comment type="subcellular location">
    <subcellularLocation>
        <location evidence="1">Cytoplasm</location>
        <location evidence="1">Cytoskeleton</location>
        <location evidence="1">Flagellum axoneme</location>
    </subcellularLocation>
</comment>
<evidence type="ECO:0000256" key="9">
    <source>
        <dbReference type="ARBA" id="ARBA00046435"/>
    </source>
</evidence>
<evidence type="ECO:0000256" key="6">
    <source>
        <dbReference type="ARBA" id="ARBA00023069"/>
    </source>
</evidence>